<dbReference type="EMBL" id="KE346363">
    <property type="protein sequence ID" value="KJE91828.1"/>
    <property type="molecule type" value="Genomic_DNA"/>
</dbReference>
<dbReference type="InterPro" id="IPR032675">
    <property type="entry name" value="LRR_dom_sf"/>
</dbReference>
<feature type="compositionally biased region" description="Low complexity" evidence="1">
    <location>
        <begin position="11"/>
        <end position="31"/>
    </location>
</feature>
<dbReference type="Proteomes" id="UP000008743">
    <property type="component" value="Unassembled WGS sequence"/>
</dbReference>
<evidence type="ECO:0000313" key="2">
    <source>
        <dbReference type="EMBL" id="KJE91828.1"/>
    </source>
</evidence>
<organism evidence="2 3">
    <name type="scientific">Capsaspora owczarzaki (strain ATCC 30864)</name>
    <dbReference type="NCBI Taxonomy" id="595528"/>
    <lineage>
        <taxon>Eukaryota</taxon>
        <taxon>Filasterea</taxon>
        <taxon>Capsaspora</taxon>
    </lineage>
</organism>
<sequence length="476" mass="51519">MLRTRAYGGASSSSSSSSSDSSSSDSSSDDGSGSDDEAAQIADNPAQPAAPAAQALISSLAVDASLTREVLVTDPVVILPLAELALAVVAEHVERYRSLALLGPDVANALVKILVSQGRFNFPMIRLFLAQKLFLTSLDLAPCAAEMNGYMLKTVARFDTLTVLRLEGCRLSQADARPLKSLASTLQRLELVNIKHGNALLQVVGSLVNLRALRLEQLAELTAAGLALLPPLQRVTNFALVQCPSVEYLPVPLLQAWKPQLSHLELSECDTLTADALRTTLMAWPNISVLRLQKIASRLLPACQLLSTLPRLRNLDMSGSDVAHLTQPFSALVHLTGLVLPNADVHDAWVQSVLPGLKSLQHLSLSNTKITSTSLPIIAKLNRLNHLSISTTSVEGDAEEVLECFVAHPNLEYLNVDLCSIVWSSSEAIDQWRQRVPHLATFLTTRNDIAPAPAPNPAPARPMRETPRNVRRSRRR</sequence>
<dbReference type="AlphaFoldDB" id="A0A0D2WN95"/>
<dbReference type="RefSeq" id="XP_004363747.2">
    <property type="nucleotide sequence ID" value="XM_004363690.2"/>
</dbReference>
<dbReference type="SUPFAM" id="SSF52047">
    <property type="entry name" value="RNI-like"/>
    <property type="match status" value="1"/>
</dbReference>
<reference evidence="3" key="1">
    <citation type="submission" date="2011-02" db="EMBL/GenBank/DDBJ databases">
        <title>The Genome Sequence of Capsaspora owczarzaki ATCC 30864.</title>
        <authorList>
            <person name="Russ C."/>
            <person name="Cuomo C."/>
            <person name="Burger G."/>
            <person name="Gray M.W."/>
            <person name="Holland P.W.H."/>
            <person name="King N."/>
            <person name="Lang F.B.F."/>
            <person name="Roger A.J."/>
            <person name="Ruiz-Trillo I."/>
            <person name="Young S.K."/>
            <person name="Zeng Q."/>
            <person name="Gargeya S."/>
            <person name="Alvarado L."/>
            <person name="Berlin A."/>
            <person name="Chapman S.B."/>
            <person name="Chen Z."/>
            <person name="Freedman E."/>
            <person name="Gellesch M."/>
            <person name="Goldberg J."/>
            <person name="Griggs A."/>
            <person name="Gujja S."/>
            <person name="Heilman E."/>
            <person name="Heiman D."/>
            <person name="Howarth C."/>
            <person name="Mehta T."/>
            <person name="Neiman D."/>
            <person name="Pearson M."/>
            <person name="Roberts A."/>
            <person name="Saif S."/>
            <person name="Shea T."/>
            <person name="Shenoy N."/>
            <person name="Sisk P."/>
            <person name="Stolte C."/>
            <person name="Sykes S."/>
            <person name="White J."/>
            <person name="Yandava C."/>
            <person name="Haas B."/>
            <person name="Nusbaum C."/>
            <person name="Birren B."/>
        </authorList>
    </citation>
    <scope>NUCLEOTIDE SEQUENCE</scope>
    <source>
        <strain evidence="3">ATCC 30864</strain>
    </source>
</reference>
<evidence type="ECO:0000313" key="3">
    <source>
        <dbReference type="Proteomes" id="UP000008743"/>
    </source>
</evidence>
<feature type="region of interest" description="Disordered" evidence="1">
    <location>
        <begin position="448"/>
        <end position="476"/>
    </location>
</feature>
<dbReference type="PhylomeDB" id="A0A0D2WN95"/>
<dbReference type="PANTHER" id="PTHR12904">
    <property type="match status" value="1"/>
</dbReference>
<dbReference type="Gene3D" id="3.80.10.10">
    <property type="entry name" value="Ribonuclease Inhibitor"/>
    <property type="match status" value="2"/>
</dbReference>
<dbReference type="Pfam" id="PF00560">
    <property type="entry name" value="LRR_1"/>
    <property type="match status" value="1"/>
</dbReference>
<dbReference type="InParanoid" id="A0A0D2WN95"/>
<dbReference type="PANTHER" id="PTHR12904:SF23">
    <property type="entry name" value="PROTEIN ZER-1 HOMOLOG"/>
    <property type="match status" value="1"/>
</dbReference>
<proteinExistence type="predicted"/>
<dbReference type="InterPro" id="IPR051341">
    <property type="entry name" value="Zyg-11_UBL_adapter"/>
</dbReference>
<name>A0A0D2WN95_CAPO3</name>
<feature type="region of interest" description="Disordered" evidence="1">
    <location>
        <begin position="1"/>
        <end position="40"/>
    </location>
</feature>
<accession>A0A0D2WN95</accession>
<keyword evidence="3" id="KW-1185">Reference proteome</keyword>
<dbReference type="InterPro" id="IPR001611">
    <property type="entry name" value="Leu-rich_rpt"/>
</dbReference>
<evidence type="ECO:0000256" key="1">
    <source>
        <dbReference type="SAM" id="MobiDB-lite"/>
    </source>
</evidence>
<protein>
    <submittedName>
        <fullName evidence="2">Uncharacterized protein</fullName>
    </submittedName>
</protein>
<gene>
    <name evidence="2" type="ORF">CAOG_002908</name>
</gene>